<proteinExistence type="inferred from homology"/>
<dbReference type="InterPro" id="IPR037185">
    <property type="entry name" value="EmrE-like"/>
</dbReference>
<accession>A0ABN6MDL0</accession>
<keyword evidence="3 7" id="KW-0812">Transmembrane</keyword>
<evidence type="ECO:0000256" key="6">
    <source>
        <dbReference type="SAM" id="MobiDB-lite"/>
    </source>
</evidence>
<comment type="subcellular location">
    <subcellularLocation>
        <location evidence="1">Membrane</location>
        <topology evidence="1">Multi-pass membrane protein</topology>
    </subcellularLocation>
</comment>
<organism evidence="9 10">
    <name type="scientific">Raoultibacter timonensis</name>
    <dbReference type="NCBI Taxonomy" id="1907662"/>
    <lineage>
        <taxon>Bacteria</taxon>
        <taxon>Bacillati</taxon>
        <taxon>Actinomycetota</taxon>
        <taxon>Coriobacteriia</taxon>
        <taxon>Eggerthellales</taxon>
        <taxon>Eggerthellaceae</taxon>
        <taxon>Raoultibacter</taxon>
    </lineage>
</organism>
<dbReference type="PANTHER" id="PTHR32322">
    <property type="entry name" value="INNER MEMBRANE TRANSPORTER"/>
    <property type="match status" value="1"/>
</dbReference>
<evidence type="ECO:0000256" key="2">
    <source>
        <dbReference type="ARBA" id="ARBA00007362"/>
    </source>
</evidence>
<evidence type="ECO:0000256" key="5">
    <source>
        <dbReference type="ARBA" id="ARBA00023136"/>
    </source>
</evidence>
<feature type="transmembrane region" description="Helical" evidence="7">
    <location>
        <begin position="44"/>
        <end position="66"/>
    </location>
</feature>
<comment type="similarity">
    <text evidence="2">Belongs to the EamA transporter family.</text>
</comment>
<feature type="domain" description="EamA" evidence="8">
    <location>
        <begin position="168"/>
        <end position="301"/>
    </location>
</feature>
<feature type="transmembrane region" description="Helical" evidence="7">
    <location>
        <begin position="164"/>
        <end position="184"/>
    </location>
</feature>
<evidence type="ECO:0000256" key="7">
    <source>
        <dbReference type="SAM" id="Phobius"/>
    </source>
</evidence>
<sequence length="327" mass="33921">MSAQGQAVRPQHFVRGVVCTLLGGTLWGFSGACAQFLLAGGYGLSPLFITSVRMLGAGLLFLAYMLAAKRGMLKAMFSDRPTMLRIAVFGVAGLFANQITYTVVIGYTNAGTATVLQCTGIAFVMVFTCFFARKLPKAKELAGLVLAVAATVLIATHGDLSTLAIPLPGLIWGIANGLACAFYIMYPKRMLERWGAVAVTGLGMLVGGAAATLLAQPWAVQVSLDGGGAAALVAIVVLGTFAAFTLYLQGVADIGPVKASLLGAIEPVSATVFSWAWLGTQFPLIDCIGFALMIAMVFLVTTSKGDSGAGGAVDGRIASRERTDHGR</sequence>
<feature type="compositionally biased region" description="Basic and acidic residues" evidence="6">
    <location>
        <begin position="317"/>
        <end position="327"/>
    </location>
</feature>
<evidence type="ECO:0000313" key="9">
    <source>
        <dbReference type="EMBL" id="BDE96082.1"/>
    </source>
</evidence>
<feature type="transmembrane region" description="Helical" evidence="7">
    <location>
        <begin position="12"/>
        <end position="38"/>
    </location>
</feature>
<feature type="transmembrane region" description="Helical" evidence="7">
    <location>
        <begin position="141"/>
        <end position="158"/>
    </location>
</feature>
<protein>
    <submittedName>
        <fullName evidence="9">EamA family transporter</fullName>
    </submittedName>
</protein>
<evidence type="ECO:0000313" key="10">
    <source>
        <dbReference type="Proteomes" id="UP001320544"/>
    </source>
</evidence>
<feature type="transmembrane region" description="Helical" evidence="7">
    <location>
        <begin position="227"/>
        <end position="247"/>
    </location>
</feature>
<feature type="region of interest" description="Disordered" evidence="6">
    <location>
        <begin position="306"/>
        <end position="327"/>
    </location>
</feature>
<evidence type="ECO:0000256" key="4">
    <source>
        <dbReference type="ARBA" id="ARBA00022989"/>
    </source>
</evidence>
<dbReference type="Proteomes" id="UP001320544">
    <property type="component" value="Chromosome"/>
</dbReference>
<dbReference type="EMBL" id="AP025564">
    <property type="protein sequence ID" value="BDE96082.1"/>
    <property type="molecule type" value="Genomic_DNA"/>
</dbReference>
<evidence type="ECO:0000256" key="1">
    <source>
        <dbReference type="ARBA" id="ARBA00004141"/>
    </source>
</evidence>
<evidence type="ECO:0000259" key="8">
    <source>
        <dbReference type="Pfam" id="PF00892"/>
    </source>
</evidence>
<feature type="domain" description="EamA" evidence="8">
    <location>
        <begin position="15"/>
        <end position="155"/>
    </location>
</feature>
<dbReference type="InterPro" id="IPR050638">
    <property type="entry name" value="AA-Vitamin_Transporters"/>
</dbReference>
<keyword evidence="4 7" id="KW-1133">Transmembrane helix</keyword>
<feature type="transmembrane region" description="Helical" evidence="7">
    <location>
        <begin position="283"/>
        <end position="301"/>
    </location>
</feature>
<keyword evidence="5 7" id="KW-0472">Membrane</keyword>
<name>A0ABN6MDL0_9ACTN</name>
<gene>
    <name evidence="9" type="ORF">CE91St30_14150</name>
</gene>
<dbReference type="SUPFAM" id="SSF103481">
    <property type="entry name" value="Multidrug resistance efflux transporter EmrE"/>
    <property type="match status" value="2"/>
</dbReference>
<keyword evidence="10" id="KW-1185">Reference proteome</keyword>
<dbReference type="Pfam" id="PF00892">
    <property type="entry name" value="EamA"/>
    <property type="match status" value="2"/>
</dbReference>
<feature type="transmembrane region" description="Helical" evidence="7">
    <location>
        <begin position="113"/>
        <end position="132"/>
    </location>
</feature>
<reference evidence="9 10" key="1">
    <citation type="submission" date="2022-01" db="EMBL/GenBank/DDBJ databases">
        <title>Novel bile acid biosynthetic pathways are enriched in the microbiome of centenarians.</title>
        <authorList>
            <person name="Sato Y."/>
            <person name="Atarashi K."/>
            <person name="Plichta R.D."/>
            <person name="Arai Y."/>
            <person name="Sasajima S."/>
            <person name="Kearney M.S."/>
            <person name="Suda W."/>
            <person name="Takeshita K."/>
            <person name="Sasaki T."/>
            <person name="Okamoto S."/>
            <person name="Skelly N.A."/>
            <person name="Okamura Y."/>
            <person name="Vlamakis H."/>
            <person name="Li Y."/>
            <person name="Tanoue T."/>
            <person name="Takei H."/>
            <person name="Nittono H."/>
            <person name="Narushima S."/>
            <person name="Irie J."/>
            <person name="Itoh H."/>
            <person name="Moriya K."/>
            <person name="Sugiura Y."/>
            <person name="Suematsu M."/>
            <person name="Moritoki N."/>
            <person name="Shibata S."/>
            <person name="Littman R.D."/>
            <person name="Fischbach A.M."/>
            <person name="Uwamino Y."/>
            <person name="Inoue T."/>
            <person name="Honda A."/>
            <person name="Hattori M."/>
            <person name="Murai T."/>
            <person name="Xavier J.R."/>
            <person name="Hirose N."/>
            <person name="Honda K."/>
        </authorList>
    </citation>
    <scope>NUCLEOTIDE SEQUENCE [LARGE SCALE GENOMIC DNA]</scope>
    <source>
        <strain evidence="9 10">CE91-St30</strain>
    </source>
</reference>
<feature type="transmembrane region" description="Helical" evidence="7">
    <location>
        <begin position="86"/>
        <end position="107"/>
    </location>
</feature>
<feature type="transmembrane region" description="Helical" evidence="7">
    <location>
        <begin position="196"/>
        <end position="215"/>
    </location>
</feature>
<dbReference type="PANTHER" id="PTHR32322:SF2">
    <property type="entry name" value="EAMA DOMAIN-CONTAINING PROTEIN"/>
    <property type="match status" value="1"/>
</dbReference>
<evidence type="ECO:0000256" key="3">
    <source>
        <dbReference type="ARBA" id="ARBA00022692"/>
    </source>
</evidence>
<feature type="transmembrane region" description="Helical" evidence="7">
    <location>
        <begin position="259"/>
        <end position="277"/>
    </location>
</feature>
<dbReference type="InterPro" id="IPR000620">
    <property type="entry name" value="EamA_dom"/>
</dbReference>